<dbReference type="PANTHER" id="PTHR46579">
    <property type="entry name" value="F5/8 TYPE C DOMAIN-CONTAINING PROTEIN-RELATED"/>
    <property type="match status" value="1"/>
</dbReference>
<dbReference type="KEGG" id="epa:110251203"/>
<evidence type="ECO:0000313" key="3">
    <source>
        <dbReference type="Proteomes" id="UP000887567"/>
    </source>
</evidence>
<dbReference type="EnsemblMetazoa" id="XM_028662822.1">
    <property type="protein sequence ID" value="XP_028518623.1"/>
    <property type="gene ID" value="LOC110251203"/>
</dbReference>
<organism evidence="2 3">
    <name type="scientific">Exaiptasia diaphana</name>
    <name type="common">Tropical sea anemone</name>
    <name type="synonym">Aiptasia pulchella</name>
    <dbReference type="NCBI Taxonomy" id="2652724"/>
    <lineage>
        <taxon>Eukaryota</taxon>
        <taxon>Metazoa</taxon>
        <taxon>Cnidaria</taxon>
        <taxon>Anthozoa</taxon>
        <taxon>Hexacorallia</taxon>
        <taxon>Actiniaria</taxon>
        <taxon>Aiptasiidae</taxon>
        <taxon>Exaiptasia</taxon>
    </lineage>
</organism>
<dbReference type="PANTHER" id="PTHR46579:SF1">
    <property type="entry name" value="F5_8 TYPE C DOMAIN-CONTAINING PROTEIN"/>
    <property type="match status" value="1"/>
</dbReference>
<dbReference type="OMA" id="WPIFLMI"/>
<evidence type="ECO:0000313" key="2">
    <source>
        <dbReference type="EnsemblMetazoa" id="XP_028518623.1"/>
    </source>
</evidence>
<evidence type="ECO:0000256" key="1">
    <source>
        <dbReference type="SAM" id="Coils"/>
    </source>
</evidence>
<keyword evidence="3" id="KW-1185">Reference proteome</keyword>
<accession>A0A913YU83</accession>
<keyword evidence="1" id="KW-0175">Coiled coil</keyword>
<feature type="coiled-coil region" evidence="1">
    <location>
        <begin position="80"/>
        <end position="107"/>
    </location>
</feature>
<dbReference type="AlphaFoldDB" id="A0A913YU83"/>
<dbReference type="GeneID" id="110251203"/>
<reference evidence="2" key="1">
    <citation type="submission" date="2022-11" db="UniProtKB">
        <authorList>
            <consortium name="EnsemblMetazoa"/>
        </authorList>
    </citation>
    <scope>IDENTIFICATION</scope>
</reference>
<protein>
    <submittedName>
        <fullName evidence="2">Uncharacterized protein</fullName>
    </submittedName>
</protein>
<dbReference type="InterPro" id="IPR004242">
    <property type="entry name" value="Transposase_21"/>
</dbReference>
<dbReference type="Pfam" id="PF02992">
    <property type="entry name" value="Transposase_21"/>
    <property type="match status" value="1"/>
</dbReference>
<sequence>MENLTDNPSDLVSNIGRSISLITEEGIAETVTNLSNFMEDQVARIEQTVDQANLHCDHDIDHGTEAKRSRVSVEPEIDDIRENNDHLFELENNAESHELEIPGLQDEYSTLTEDASNVGSEGENRVEFSESLLRQHAMKLDDLYHDELNKINAESVECPSGMNETDNEDSELFDTLGNLEKMIADKDNEFESTKQNQPLYEGCPITVGISTLLIMTVAMRHGLSGEALSDILTLISLHCMSPNFFTENLYKFKQHFANVKSPLVFHHYCSHCFLYLKDKTVETCPNSLCQKSLKGVGKKSFFIEIPIVSQLQDLFKQDSIWKIITTYRFNRINLNGLGDIYDGALYRKHWESGFLRDYRNISFIYNTDGVPVFKSSKYSLWPIFLAINELPYKQRFSKDNMLLAGMWFGPDKPFMLTYLKPFHTVFHQLETSGIDIVNPSGEKISVRAILLCGTCDLPARCLVCNSIQFNGYYGCLRCLQSGKSIQTAKGGNVLVYPFNETDPSGPKRTKEGFMSDAQKAVVQKTMINGVRGPSWFAALEHHDIILGTAVDYMHCVLEGVMKLLLELWFTSKGGQGEPFNISDRVEDADKRISELKPPNRISRCPRSIEGHRKYWKANELRAFLLFYGAIVLRGILPDVYYEHFMLFSEAIFILCLGNVTHAQIDHAERLLKHFCLKFPKLYSERYQTANLHALLHLGEDVRNLGPLWTHSTFPFESLNGEILKLFHGSQNIVFQIVSAVNINRALPALSKLLVQGSDSHIFYSKLTGTSMPKNELCIAPNVFAVGKVTNKQMSYDVFQAMTSFLGAIPETTTCRVFYRLKIGNGMYHSSGYERVHSRNSYVIQYNALTMKRGKMETVQKFAAIREYLQYQAPCSGSPDCSPECVCPFHNVAIIQTLEKLNESIIEDTLTGGTASHVTITARAEKGECIAIGIHNIIQKCIYMETDDFPDKAFVCVFPNMIEKD</sequence>
<dbReference type="OrthoDB" id="5988523at2759"/>
<proteinExistence type="predicted"/>
<dbReference type="Proteomes" id="UP000887567">
    <property type="component" value="Unplaced"/>
</dbReference>
<name>A0A913YU83_EXADI</name>
<dbReference type="RefSeq" id="XP_028518623.1">
    <property type="nucleotide sequence ID" value="XM_028662822.1"/>
</dbReference>